<dbReference type="InterPro" id="IPR036271">
    <property type="entry name" value="Tet_transcr_reg_TetR-rel_C_sf"/>
</dbReference>
<protein>
    <submittedName>
        <fullName evidence="7">TetR/AcrR family transcriptional regulator</fullName>
    </submittedName>
</protein>
<dbReference type="InterPro" id="IPR001647">
    <property type="entry name" value="HTH_TetR"/>
</dbReference>
<comment type="caution">
    <text evidence="7">The sequence shown here is derived from an EMBL/GenBank/DDBJ whole genome shotgun (WGS) entry which is preliminary data.</text>
</comment>
<proteinExistence type="predicted"/>
<keyword evidence="2 4" id="KW-0238">DNA-binding</keyword>
<dbReference type="SUPFAM" id="SSF48498">
    <property type="entry name" value="Tetracyclin repressor-like, C-terminal domain"/>
    <property type="match status" value="1"/>
</dbReference>
<dbReference type="InterPro" id="IPR050109">
    <property type="entry name" value="HTH-type_TetR-like_transc_reg"/>
</dbReference>
<feature type="DNA-binding region" description="H-T-H motif" evidence="4">
    <location>
        <begin position="53"/>
        <end position="72"/>
    </location>
</feature>
<dbReference type="Pfam" id="PF00440">
    <property type="entry name" value="TetR_N"/>
    <property type="match status" value="1"/>
</dbReference>
<dbReference type="RefSeq" id="WP_344254261.1">
    <property type="nucleotide sequence ID" value="NZ_BAAARE010000006.1"/>
</dbReference>
<evidence type="ECO:0000259" key="6">
    <source>
        <dbReference type="PROSITE" id="PS50977"/>
    </source>
</evidence>
<accession>A0ABN3LAM0</accession>
<feature type="compositionally biased region" description="Low complexity" evidence="5">
    <location>
        <begin position="1"/>
        <end position="21"/>
    </location>
</feature>
<evidence type="ECO:0000256" key="3">
    <source>
        <dbReference type="ARBA" id="ARBA00023163"/>
    </source>
</evidence>
<sequence>MGTTSAGSASTTDATDATDTAHASRPRVAGDREVEILEAAIDVLRELGYDRLTFDAVATTARASKATLYRRWPHKRDLVIDAVGLFIDCPAEQDPDTGTLRGDLLAQACADGGLDDEVVVGTWGALLPVIHREPELARGIHERFLAPKIEATRTIFEHARQRGEIGDDADLDTLLMILPSLSIHEALLSGRRPGPDRIAEFVDNVVLPACAATLAAAPSTR</sequence>
<keyword evidence="8" id="KW-1185">Reference proteome</keyword>
<evidence type="ECO:0000313" key="8">
    <source>
        <dbReference type="Proteomes" id="UP001500730"/>
    </source>
</evidence>
<dbReference type="PANTHER" id="PTHR30055:SF225">
    <property type="entry name" value="TRANSCRIPTIONAL REGULATORY PROTEIN-RELATED"/>
    <property type="match status" value="1"/>
</dbReference>
<evidence type="ECO:0000256" key="5">
    <source>
        <dbReference type="SAM" id="MobiDB-lite"/>
    </source>
</evidence>
<evidence type="ECO:0000256" key="4">
    <source>
        <dbReference type="PROSITE-ProRule" id="PRU00335"/>
    </source>
</evidence>
<evidence type="ECO:0000256" key="2">
    <source>
        <dbReference type="ARBA" id="ARBA00023125"/>
    </source>
</evidence>
<dbReference type="Gene3D" id="1.10.10.60">
    <property type="entry name" value="Homeodomain-like"/>
    <property type="match status" value="1"/>
</dbReference>
<name>A0ABN3LAM0_9MICO</name>
<feature type="domain" description="HTH tetR-type" evidence="6">
    <location>
        <begin position="30"/>
        <end position="90"/>
    </location>
</feature>
<dbReference type="PROSITE" id="PS50977">
    <property type="entry name" value="HTH_TETR_2"/>
    <property type="match status" value="1"/>
</dbReference>
<dbReference type="Gene3D" id="1.10.357.10">
    <property type="entry name" value="Tetracycline Repressor, domain 2"/>
    <property type="match status" value="1"/>
</dbReference>
<evidence type="ECO:0000256" key="1">
    <source>
        <dbReference type="ARBA" id="ARBA00023015"/>
    </source>
</evidence>
<dbReference type="InterPro" id="IPR011075">
    <property type="entry name" value="TetR_C"/>
</dbReference>
<keyword evidence="1" id="KW-0805">Transcription regulation</keyword>
<keyword evidence="3" id="KW-0804">Transcription</keyword>
<dbReference type="SUPFAM" id="SSF46689">
    <property type="entry name" value="Homeodomain-like"/>
    <property type="match status" value="1"/>
</dbReference>
<dbReference type="EMBL" id="BAAARE010000006">
    <property type="protein sequence ID" value="GAA2478930.1"/>
    <property type="molecule type" value="Genomic_DNA"/>
</dbReference>
<reference evidence="7 8" key="1">
    <citation type="journal article" date="2019" name="Int. J. Syst. Evol. Microbiol.">
        <title>The Global Catalogue of Microorganisms (GCM) 10K type strain sequencing project: providing services to taxonomists for standard genome sequencing and annotation.</title>
        <authorList>
            <consortium name="The Broad Institute Genomics Platform"/>
            <consortium name="The Broad Institute Genome Sequencing Center for Infectious Disease"/>
            <person name="Wu L."/>
            <person name="Ma J."/>
        </authorList>
    </citation>
    <scope>NUCLEOTIDE SEQUENCE [LARGE SCALE GENOMIC DNA]</scope>
    <source>
        <strain evidence="7 8">JCM 16259</strain>
    </source>
</reference>
<gene>
    <name evidence="7" type="ORF">GCM10009858_15480</name>
</gene>
<dbReference type="PRINTS" id="PR00455">
    <property type="entry name" value="HTHTETR"/>
</dbReference>
<dbReference type="PANTHER" id="PTHR30055">
    <property type="entry name" value="HTH-TYPE TRANSCRIPTIONAL REGULATOR RUTR"/>
    <property type="match status" value="1"/>
</dbReference>
<evidence type="ECO:0000313" key="7">
    <source>
        <dbReference type="EMBL" id="GAA2478930.1"/>
    </source>
</evidence>
<organism evidence="7 8">
    <name type="scientific">Terrabacter carboxydivorans</name>
    <dbReference type="NCBI Taxonomy" id="619730"/>
    <lineage>
        <taxon>Bacteria</taxon>
        <taxon>Bacillati</taxon>
        <taxon>Actinomycetota</taxon>
        <taxon>Actinomycetes</taxon>
        <taxon>Micrococcales</taxon>
        <taxon>Intrasporangiaceae</taxon>
        <taxon>Terrabacter</taxon>
    </lineage>
</organism>
<dbReference type="Pfam" id="PF16859">
    <property type="entry name" value="TetR_C_11"/>
    <property type="match status" value="1"/>
</dbReference>
<feature type="region of interest" description="Disordered" evidence="5">
    <location>
        <begin position="1"/>
        <end position="27"/>
    </location>
</feature>
<dbReference type="Proteomes" id="UP001500730">
    <property type="component" value="Unassembled WGS sequence"/>
</dbReference>
<dbReference type="InterPro" id="IPR009057">
    <property type="entry name" value="Homeodomain-like_sf"/>
</dbReference>